<sequence>MAEEGNSLRAIVAALAANLGIALSKFVAFLFTGSSALLAEAVHSVADTANQVLLLIGGRRAQQRASQLHPFGYARFRYFYGFLVTLVIFLVGGVFALYEGYRKLRDPSPVEDPVWAFAVLGVSAALESFSLRTAVHEAEPSRRGAPWLRFIRTTRSPELPVVLAEDFGALTGLSFALVGITLAVITGDGRWDAAGTLAIGALLVVISITLSQRMRSLLIGESADNGTLLLIEAAIEREPLIERMIHLRTMHLGPDQLLIAAKVAVRGNETMAHVAAAINRAEAQVRKAVTYQCFIFLEPDIFDQSLFDSAEKPPGSSSTEPRQAWE</sequence>
<dbReference type="SUPFAM" id="SSF161111">
    <property type="entry name" value="Cation efflux protein transmembrane domain-like"/>
    <property type="match status" value="1"/>
</dbReference>
<evidence type="ECO:0000256" key="5">
    <source>
        <dbReference type="ARBA" id="ARBA00023136"/>
    </source>
</evidence>
<evidence type="ECO:0000256" key="4">
    <source>
        <dbReference type="ARBA" id="ARBA00022989"/>
    </source>
</evidence>
<feature type="transmembrane region" description="Helical" evidence="6">
    <location>
        <begin position="114"/>
        <end position="135"/>
    </location>
</feature>
<keyword evidence="3 6" id="KW-0812">Transmembrane</keyword>
<protein>
    <submittedName>
        <fullName evidence="8">Cation diffusion facilitator family transporter</fullName>
    </submittedName>
</protein>
<evidence type="ECO:0000256" key="3">
    <source>
        <dbReference type="ARBA" id="ARBA00022692"/>
    </source>
</evidence>
<feature type="transmembrane region" description="Helical" evidence="6">
    <location>
        <begin position="159"/>
        <end position="185"/>
    </location>
</feature>
<accession>A0ABP5USA2</accession>
<dbReference type="SUPFAM" id="SSF160240">
    <property type="entry name" value="Cation efflux protein cytoplasmic domain-like"/>
    <property type="match status" value="1"/>
</dbReference>
<feature type="transmembrane region" description="Helical" evidence="6">
    <location>
        <begin position="78"/>
        <end position="98"/>
    </location>
</feature>
<dbReference type="InterPro" id="IPR027469">
    <property type="entry name" value="Cation_efflux_TMD_sf"/>
</dbReference>
<evidence type="ECO:0000313" key="8">
    <source>
        <dbReference type="EMBL" id="GAA2386772.1"/>
    </source>
</evidence>
<evidence type="ECO:0000313" key="9">
    <source>
        <dbReference type="Proteomes" id="UP001501444"/>
    </source>
</evidence>
<evidence type="ECO:0000256" key="1">
    <source>
        <dbReference type="ARBA" id="ARBA00004141"/>
    </source>
</evidence>
<evidence type="ECO:0000256" key="6">
    <source>
        <dbReference type="SAM" id="Phobius"/>
    </source>
</evidence>
<keyword evidence="5 6" id="KW-0472">Membrane</keyword>
<proteinExistence type="predicted"/>
<dbReference type="InterPro" id="IPR002524">
    <property type="entry name" value="Cation_efflux"/>
</dbReference>
<dbReference type="NCBIfam" id="TIGR01297">
    <property type="entry name" value="CDF"/>
    <property type="match status" value="1"/>
</dbReference>
<dbReference type="InterPro" id="IPR058533">
    <property type="entry name" value="Cation_efflux_TM"/>
</dbReference>
<feature type="domain" description="Cation efflux protein transmembrane" evidence="7">
    <location>
        <begin position="12"/>
        <end position="211"/>
    </location>
</feature>
<feature type="transmembrane region" description="Helical" evidence="6">
    <location>
        <begin position="191"/>
        <end position="210"/>
    </location>
</feature>
<name>A0ABP5USA2_9ACTN</name>
<dbReference type="Pfam" id="PF01545">
    <property type="entry name" value="Cation_efflux"/>
    <property type="match status" value="1"/>
</dbReference>
<keyword evidence="9" id="KW-1185">Reference proteome</keyword>
<evidence type="ECO:0000259" key="7">
    <source>
        <dbReference type="Pfam" id="PF01545"/>
    </source>
</evidence>
<dbReference type="EMBL" id="BAAARV010000102">
    <property type="protein sequence ID" value="GAA2386772.1"/>
    <property type="molecule type" value="Genomic_DNA"/>
</dbReference>
<dbReference type="PANTHER" id="PTHR13414">
    <property type="entry name" value="HUEL-CATION TRANSPORTER"/>
    <property type="match status" value="1"/>
</dbReference>
<dbReference type="InterPro" id="IPR040177">
    <property type="entry name" value="SLC30A9"/>
</dbReference>
<gene>
    <name evidence="8" type="ORF">GCM10010170_097360</name>
</gene>
<feature type="transmembrane region" description="Helical" evidence="6">
    <location>
        <begin position="12"/>
        <end position="31"/>
    </location>
</feature>
<dbReference type="Proteomes" id="UP001501444">
    <property type="component" value="Unassembled WGS sequence"/>
</dbReference>
<reference evidence="9" key="1">
    <citation type="journal article" date="2019" name="Int. J. Syst. Evol. Microbiol.">
        <title>The Global Catalogue of Microorganisms (GCM) 10K type strain sequencing project: providing services to taxonomists for standard genome sequencing and annotation.</title>
        <authorList>
            <consortium name="The Broad Institute Genomics Platform"/>
            <consortium name="The Broad Institute Genome Sequencing Center for Infectious Disease"/>
            <person name="Wu L."/>
            <person name="Ma J."/>
        </authorList>
    </citation>
    <scope>NUCLEOTIDE SEQUENCE [LARGE SCALE GENOMIC DNA]</scope>
    <source>
        <strain evidence="9">JCM 3272</strain>
    </source>
</reference>
<keyword evidence="2" id="KW-0813">Transport</keyword>
<comment type="subcellular location">
    <subcellularLocation>
        <location evidence="1">Membrane</location>
        <topology evidence="1">Multi-pass membrane protein</topology>
    </subcellularLocation>
</comment>
<dbReference type="InterPro" id="IPR036837">
    <property type="entry name" value="Cation_efflux_CTD_sf"/>
</dbReference>
<evidence type="ECO:0000256" key="2">
    <source>
        <dbReference type="ARBA" id="ARBA00022448"/>
    </source>
</evidence>
<dbReference type="RefSeq" id="WP_344619542.1">
    <property type="nucleotide sequence ID" value="NZ_BAAARV010000102.1"/>
</dbReference>
<dbReference type="PANTHER" id="PTHR13414:SF9">
    <property type="entry name" value="PROTON-COUPLED ZINC ANTIPORTER SLC30A9, MITOCHONDRIAL"/>
    <property type="match status" value="1"/>
</dbReference>
<comment type="caution">
    <text evidence="8">The sequence shown here is derived from an EMBL/GenBank/DDBJ whole genome shotgun (WGS) entry which is preliminary data.</text>
</comment>
<dbReference type="Gene3D" id="1.20.1510.10">
    <property type="entry name" value="Cation efflux protein transmembrane domain"/>
    <property type="match status" value="1"/>
</dbReference>
<keyword evidence="4 6" id="KW-1133">Transmembrane helix</keyword>
<organism evidence="8 9">
    <name type="scientific">Dactylosporangium salmoneum</name>
    <dbReference type="NCBI Taxonomy" id="53361"/>
    <lineage>
        <taxon>Bacteria</taxon>
        <taxon>Bacillati</taxon>
        <taxon>Actinomycetota</taxon>
        <taxon>Actinomycetes</taxon>
        <taxon>Micromonosporales</taxon>
        <taxon>Micromonosporaceae</taxon>
        <taxon>Dactylosporangium</taxon>
    </lineage>
</organism>